<organism evidence="2">
    <name type="scientific">marine metagenome</name>
    <dbReference type="NCBI Taxonomy" id="408172"/>
    <lineage>
        <taxon>unclassified sequences</taxon>
        <taxon>metagenomes</taxon>
        <taxon>ecological metagenomes</taxon>
    </lineage>
</organism>
<dbReference type="AlphaFoldDB" id="A0A383AZY3"/>
<dbReference type="EMBL" id="UINC01196312">
    <property type="protein sequence ID" value="SVE13262.1"/>
    <property type="molecule type" value="Genomic_DNA"/>
</dbReference>
<feature type="compositionally biased region" description="Basic residues" evidence="1">
    <location>
        <begin position="13"/>
        <end position="24"/>
    </location>
</feature>
<accession>A0A383AZY3</accession>
<gene>
    <name evidence="2" type="ORF">METZ01_LOCUS466116</name>
</gene>
<protein>
    <submittedName>
        <fullName evidence="2">Uncharacterized protein</fullName>
    </submittedName>
</protein>
<feature type="compositionally biased region" description="Polar residues" evidence="1">
    <location>
        <begin position="1"/>
        <end position="11"/>
    </location>
</feature>
<feature type="region of interest" description="Disordered" evidence="1">
    <location>
        <begin position="1"/>
        <end position="31"/>
    </location>
</feature>
<evidence type="ECO:0000313" key="2">
    <source>
        <dbReference type="EMBL" id="SVE13262.1"/>
    </source>
</evidence>
<sequence length="56" mass="6315">MAIFTDGNQRGNGPKKTRQGKGRSTKFGTKPQTHIGMFVSAKSIRRYKKKYRGQGK</sequence>
<proteinExistence type="predicted"/>
<evidence type="ECO:0000256" key="1">
    <source>
        <dbReference type="SAM" id="MobiDB-lite"/>
    </source>
</evidence>
<name>A0A383AZY3_9ZZZZ</name>
<reference evidence="2" key="1">
    <citation type="submission" date="2018-05" db="EMBL/GenBank/DDBJ databases">
        <authorList>
            <person name="Lanie J.A."/>
            <person name="Ng W.-L."/>
            <person name="Kazmierczak K.M."/>
            <person name="Andrzejewski T.M."/>
            <person name="Davidsen T.M."/>
            <person name="Wayne K.J."/>
            <person name="Tettelin H."/>
            <person name="Glass J.I."/>
            <person name="Rusch D."/>
            <person name="Podicherti R."/>
            <person name="Tsui H.-C.T."/>
            <person name="Winkler M.E."/>
        </authorList>
    </citation>
    <scope>NUCLEOTIDE SEQUENCE</scope>
</reference>